<evidence type="ECO:0000259" key="7">
    <source>
        <dbReference type="Pfam" id="PF22770"/>
    </source>
</evidence>
<evidence type="ECO:0000256" key="1">
    <source>
        <dbReference type="ARBA" id="ARBA00004123"/>
    </source>
</evidence>
<dbReference type="PANTHER" id="PTHR22731:SF3">
    <property type="entry name" value="RIBONUCLEASES P_MRP PROTEIN SUBUNIT POP1"/>
    <property type="match status" value="1"/>
</dbReference>
<feature type="region of interest" description="Disordered" evidence="4">
    <location>
        <begin position="156"/>
        <end position="180"/>
    </location>
</feature>
<feature type="region of interest" description="Disordered" evidence="4">
    <location>
        <begin position="337"/>
        <end position="364"/>
    </location>
</feature>
<dbReference type="AlphaFoldDB" id="A0A072PZM9"/>
<name>A0A072PZM9_9EURO</name>
<feature type="compositionally biased region" description="Basic and acidic residues" evidence="4">
    <location>
        <begin position="691"/>
        <end position="702"/>
    </location>
</feature>
<dbReference type="OrthoDB" id="442863at2759"/>
<keyword evidence="3" id="KW-0539">Nucleus</keyword>
<sequence>MVSSAQVPGQKRKVAFDRPALTSQARKRQKNQDARSIPVQRGTSKAMSSISANGELNIASFIKAREFEIGALDKSMRNSRKALMSRAFQQVPSHMRRRTASHNAKKVPRRLRRRAEREMMEDNTPIVTKRRRTPSKKLRLRLDRAKLLGNWNKNAKTVRQRKKDAKANAKQDDPENHVQFSRIPRPKKNKLAEAPRATVKYKKRQVNKTWLPTHLWHTKRAHMTRPVEPLWRMAIPLRPTEKSYRPSHRAAGQRGCIAWDTSYMSTVACRGTQSAIESMLNRLGFVPKGLSLTLQNKWKSGTRFAQGWVHEPDNDKQPIAPVKIIWCVNAIRPSDKTISNPVSAEGTTAKPNDTTKPESQSRSKTKLTHQILIQIHPSAFHQFWNELLKMAKTQKPQILVDDLRFEIGSIEIQGPGSTEALLGVLRPPQWHITSEHPHSHVWSSLAGLNNPSLLPQNALLAVDIMDPRLNHPPTQVKIPRDAHDSTLNETLVSWIPDKTPTSSRLYSHKARFLLSNSLPSQRAINRRRAIAPPGQNPIPTDKDPQIPVIILASRADVSLGPSTTNSHGSWTVLLPWPCVDLVWRSLMYYPLSSGGTPRFGGLDQTQQLAFEQQIPWFPADLPGTEAGKAWERTQSERKFDEWIRRPPKHRFSWDKLDLGLSRMGEVGRGWACDWEYLFESGKIPPGNEPIKNGDRSSEKDNKPPLTQRQRKAAKAKAEAEREQSAPRRNTSSPEIEDDERVVFPTGADRKYFQLSPAASSSLLMKLSHWNFPAYPVLSAIRITFLDRGTPSRGARIYRLPTPEPKLGAQETQSTTLSNSETQDHPPQSWSSEAPPPAQRPPSTISPNASSYPRSSDNADSLRSRWLALLPLHLTTNTSRLRQNQHFPKPKTNRFGLPRKPSAIPRESLARVNVLPKNAPQEVIDKYGPNSTYGRGDGEVPKVMPPTKRSDQVSSTARGNNKGKDKNTLAQRDGPETAPARRPQAEPQIIPQSQQQQQQQQQTQESLTGLFPALSSSRDNEHQHPPVPHAHDLIGFVTSSDGYNLSEGRGTAIGSIWTQRVVEGWARASAPATENEGTRVRTRFLCIVRNAGERVGRLARWEVCA</sequence>
<feature type="region of interest" description="Disordered" evidence="4">
    <location>
        <begin position="683"/>
        <end position="742"/>
    </location>
</feature>
<dbReference type="GO" id="GO:0001682">
    <property type="term" value="P:tRNA 5'-leader removal"/>
    <property type="evidence" value="ECO:0007669"/>
    <property type="project" value="InterPro"/>
</dbReference>
<feature type="region of interest" description="Disordered" evidence="4">
    <location>
        <begin position="795"/>
        <end position="857"/>
    </location>
</feature>
<dbReference type="InterPro" id="IPR012590">
    <property type="entry name" value="POPLD_dom"/>
</dbReference>
<feature type="domain" description="Pop1 N-terminal" evidence="5">
    <location>
        <begin position="61"/>
        <end position="271"/>
    </location>
</feature>
<feature type="region of interest" description="Disordered" evidence="4">
    <location>
        <begin position="1"/>
        <end position="48"/>
    </location>
</feature>
<evidence type="ECO:0000313" key="9">
    <source>
        <dbReference type="Proteomes" id="UP000027920"/>
    </source>
</evidence>
<feature type="region of interest" description="Disordered" evidence="4">
    <location>
        <begin position="879"/>
        <end position="906"/>
    </location>
</feature>
<dbReference type="HOGENOM" id="CLU_007205_0_0_1"/>
<protein>
    <submittedName>
        <fullName evidence="8">Uncharacterized protein</fullName>
    </submittedName>
</protein>
<feature type="compositionally biased region" description="Basic and acidic residues" evidence="4">
    <location>
        <begin position="715"/>
        <end position="725"/>
    </location>
</feature>
<dbReference type="Pfam" id="PF06978">
    <property type="entry name" value="POP1_N"/>
    <property type="match status" value="1"/>
</dbReference>
<feature type="compositionally biased region" description="Low complexity" evidence="4">
    <location>
        <begin position="984"/>
        <end position="1005"/>
    </location>
</feature>
<evidence type="ECO:0000313" key="8">
    <source>
        <dbReference type="EMBL" id="KEF61100.1"/>
    </source>
</evidence>
<feature type="compositionally biased region" description="Polar residues" evidence="4">
    <location>
        <begin position="809"/>
        <end position="831"/>
    </location>
</feature>
<dbReference type="STRING" id="1182545.A0A072PZM9"/>
<feature type="region of interest" description="Disordered" evidence="4">
    <location>
        <begin position="919"/>
        <end position="1005"/>
    </location>
</feature>
<reference evidence="8 9" key="1">
    <citation type="submission" date="2013-03" db="EMBL/GenBank/DDBJ databases">
        <title>The Genome Sequence of Exophiala aquamarina CBS 119918.</title>
        <authorList>
            <consortium name="The Broad Institute Genomics Platform"/>
            <person name="Cuomo C."/>
            <person name="de Hoog S."/>
            <person name="Gorbushina A."/>
            <person name="Walker B."/>
            <person name="Young S.K."/>
            <person name="Zeng Q."/>
            <person name="Gargeya S."/>
            <person name="Fitzgerald M."/>
            <person name="Haas B."/>
            <person name="Abouelleil A."/>
            <person name="Allen A.W."/>
            <person name="Alvarado L."/>
            <person name="Arachchi H.M."/>
            <person name="Berlin A.M."/>
            <person name="Chapman S.B."/>
            <person name="Gainer-Dewar J."/>
            <person name="Goldberg J."/>
            <person name="Griggs A."/>
            <person name="Gujja S."/>
            <person name="Hansen M."/>
            <person name="Howarth C."/>
            <person name="Imamovic A."/>
            <person name="Ireland A."/>
            <person name="Larimer J."/>
            <person name="McCowan C."/>
            <person name="Murphy C."/>
            <person name="Pearson M."/>
            <person name="Poon T.W."/>
            <person name="Priest M."/>
            <person name="Roberts A."/>
            <person name="Saif S."/>
            <person name="Shea T."/>
            <person name="Sisk P."/>
            <person name="Sykes S."/>
            <person name="Wortman J."/>
            <person name="Nusbaum C."/>
            <person name="Birren B."/>
        </authorList>
    </citation>
    <scope>NUCLEOTIDE SEQUENCE [LARGE SCALE GENOMIC DNA]</scope>
    <source>
        <strain evidence="8 9">CBS 119918</strain>
    </source>
</reference>
<dbReference type="Pfam" id="PF08170">
    <property type="entry name" value="POPLD"/>
    <property type="match status" value="1"/>
</dbReference>
<evidence type="ECO:0000259" key="6">
    <source>
        <dbReference type="Pfam" id="PF08170"/>
    </source>
</evidence>
<feature type="domain" description="POPLD" evidence="6">
    <location>
        <begin position="569"/>
        <end position="674"/>
    </location>
</feature>
<feature type="compositionally biased region" description="Polar residues" evidence="4">
    <location>
        <begin position="337"/>
        <end position="352"/>
    </location>
</feature>
<comment type="subcellular location">
    <subcellularLocation>
        <location evidence="1">Nucleus</location>
    </subcellularLocation>
</comment>
<dbReference type="RefSeq" id="XP_013263690.1">
    <property type="nucleotide sequence ID" value="XM_013408236.1"/>
</dbReference>
<dbReference type="InterPro" id="IPR009723">
    <property type="entry name" value="Pop1_N"/>
</dbReference>
<organism evidence="8 9">
    <name type="scientific">Exophiala aquamarina CBS 119918</name>
    <dbReference type="NCBI Taxonomy" id="1182545"/>
    <lineage>
        <taxon>Eukaryota</taxon>
        <taxon>Fungi</taxon>
        <taxon>Dikarya</taxon>
        <taxon>Ascomycota</taxon>
        <taxon>Pezizomycotina</taxon>
        <taxon>Eurotiomycetes</taxon>
        <taxon>Chaetothyriomycetidae</taxon>
        <taxon>Chaetothyriales</taxon>
        <taxon>Herpotrichiellaceae</taxon>
        <taxon>Exophiala</taxon>
    </lineage>
</organism>
<dbReference type="GO" id="GO:0000172">
    <property type="term" value="C:ribonuclease MRP complex"/>
    <property type="evidence" value="ECO:0007669"/>
    <property type="project" value="InterPro"/>
</dbReference>
<evidence type="ECO:0000256" key="2">
    <source>
        <dbReference type="ARBA" id="ARBA00022694"/>
    </source>
</evidence>
<evidence type="ECO:0000256" key="4">
    <source>
        <dbReference type="SAM" id="MobiDB-lite"/>
    </source>
</evidence>
<dbReference type="GeneID" id="25277606"/>
<proteinExistence type="predicted"/>
<gene>
    <name evidence="8" type="ORF">A1O9_02665</name>
</gene>
<feature type="domain" description="POP1 C-terminal" evidence="7">
    <location>
        <begin position="950"/>
        <end position="1102"/>
    </location>
</feature>
<accession>A0A072PZM9</accession>
<feature type="compositionally biased region" description="Polar residues" evidence="4">
    <location>
        <begin position="840"/>
        <end position="857"/>
    </location>
</feature>
<dbReference type="EMBL" id="AMGV01000002">
    <property type="protein sequence ID" value="KEF61100.1"/>
    <property type="molecule type" value="Genomic_DNA"/>
</dbReference>
<comment type="caution">
    <text evidence="8">The sequence shown here is derived from an EMBL/GenBank/DDBJ whole genome shotgun (WGS) entry which is preliminary data.</text>
</comment>
<dbReference type="VEuPathDB" id="FungiDB:A1O9_02665"/>
<evidence type="ECO:0000256" key="3">
    <source>
        <dbReference type="ARBA" id="ARBA00023242"/>
    </source>
</evidence>
<dbReference type="Pfam" id="PF22770">
    <property type="entry name" value="POP1_C"/>
    <property type="match status" value="1"/>
</dbReference>
<dbReference type="InterPro" id="IPR039182">
    <property type="entry name" value="Pop1"/>
</dbReference>
<keyword evidence="9" id="KW-1185">Reference proteome</keyword>
<evidence type="ECO:0000259" key="5">
    <source>
        <dbReference type="Pfam" id="PF06978"/>
    </source>
</evidence>
<dbReference type="PANTHER" id="PTHR22731">
    <property type="entry name" value="RIBONUCLEASES P/MRP PROTEIN SUBUNIT POP1"/>
    <property type="match status" value="1"/>
</dbReference>
<dbReference type="InterPro" id="IPR055079">
    <property type="entry name" value="POP1_C"/>
</dbReference>
<feature type="compositionally biased region" description="Basic and acidic residues" evidence="4">
    <location>
        <begin position="165"/>
        <end position="176"/>
    </location>
</feature>
<dbReference type="GO" id="GO:0005655">
    <property type="term" value="C:nucleolar ribonuclease P complex"/>
    <property type="evidence" value="ECO:0007669"/>
    <property type="project" value="InterPro"/>
</dbReference>
<dbReference type="Proteomes" id="UP000027920">
    <property type="component" value="Unassembled WGS sequence"/>
</dbReference>
<keyword evidence="2" id="KW-0819">tRNA processing</keyword>